<comment type="caution">
    <text evidence="19">The sequence shown here is derived from an EMBL/GenBank/DDBJ whole genome shotgun (WGS) entry which is preliminary data.</text>
</comment>
<dbReference type="PRINTS" id="PR00107">
    <property type="entry name" value="PHOSPHOCPHPR"/>
</dbReference>
<evidence type="ECO:0000256" key="4">
    <source>
        <dbReference type="ARBA" id="ARBA00004496"/>
    </source>
</evidence>
<evidence type="ECO:0000256" key="8">
    <source>
        <dbReference type="ARBA" id="ARBA00022448"/>
    </source>
</evidence>
<evidence type="ECO:0000256" key="15">
    <source>
        <dbReference type="ARBA" id="ARBA00022777"/>
    </source>
</evidence>
<dbReference type="PROSITE" id="PS00369">
    <property type="entry name" value="PTS_HPR_HIS"/>
    <property type="match status" value="1"/>
</dbReference>
<evidence type="ECO:0000256" key="2">
    <source>
        <dbReference type="ARBA" id="ARBA00001946"/>
    </source>
</evidence>
<proteinExistence type="inferred from homology"/>
<organism evidence="19 20">
    <name type="scientific">Azospirillum formosense</name>
    <dbReference type="NCBI Taxonomy" id="861533"/>
    <lineage>
        <taxon>Bacteria</taxon>
        <taxon>Pseudomonadati</taxon>
        <taxon>Pseudomonadota</taxon>
        <taxon>Alphaproteobacteria</taxon>
        <taxon>Rhodospirillales</taxon>
        <taxon>Azospirillaceae</taxon>
        <taxon>Azospirillum</taxon>
    </lineage>
</organism>
<evidence type="ECO:0000256" key="5">
    <source>
        <dbReference type="ARBA" id="ARBA00007837"/>
    </source>
</evidence>
<comment type="catalytic activity">
    <reaction evidence="1">
        <text>L-histidyl-[protein] + phosphoenolpyruvate = N(pros)-phospho-L-histidyl-[protein] + pyruvate</text>
        <dbReference type="Rhea" id="RHEA:23880"/>
        <dbReference type="Rhea" id="RHEA-COMP:9745"/>
        <dbReference type="Rhea" id="RHEA-COMP:9746"/>
        <dbReference type="ChEBI" id="CHEBI:15361"/>
        <dbReference type="ChEBI" id="CHEBI:29979"/>
        <dbReference type="ChEBI" id="CHEBI:58702"/>
        <dbReference type="ChEBI" id="CHEBI:64837"/>
        <dbReference type="EC" id="2.7.3.9"/>
    </reaction>
</comment>
<dbReference type="InterPro" id="IPR000032">
    <property type="entry name" value="HPr-like"/>
</dbReference>
<dbReference type="PROSITE" id="PS51350">
    <property type="entry name" value="PTS_HPR_DOM"/>
    <property type="match status" value="1"/>
</dbReference>
<dbReference type="RefSeq" id="WP_174441460.1">
    <property type="nucleotide sequence ID" value="NZ_BAABCC010000004.1"/>
</dbReference>
<dbReference type="EC" id="2.7.3.9" evidence="6"/>
<dbReference type="PROSITE" id="PS00372">
    <property type="entry name" value="PTS_EIIA_TYPE_2_HIS"/>
    <property type="match status" value="1"/>
</dbReference>
<evidence type="ECO:0000256" key="11">
    <source>
        <dbReference type="ARBA" id="ARBA00022597"/>
    </source>
</evidence>
<dbReference type="PRINTS" id="PR01736">
    <property type="entry name" value="PHPHTRNFRASE"/>
</dbReference>
<evidence type="ECO:0000313" key="20">
    <source>
        <dbReference type="Proteomes" id="UP000639419"/>
    </source>
</evidence>
<evidence type="ECO:0000256" key="10">
    <source>
        <dbReference type="ARBA" id="ARBA00022553"/>
    </source>
</evidence>
<evidence type="ECO:0000256" key="13">
    <source>
        <dbReference type="ARBA" id="ARBA00022683"/>
    </source>
</evidence>
<feature type="domain" description="HPr" evidence="18">
    <location>
        <begin position="154"/>
        <end position="250"/>
    </location>
</feature>
<evidence type="ECO:0000256" key="6">
    <source>
        <dbReference type="ARBA" id="ARBA00012232"/>
    </source>
</evidence>
<accession>A0ABX2L485</accession>
<dbReference type="SUPFAM" id="SSF55594">
    <property type="entry name" value="HPr-like"/>
    <property type="match status" value="1"/>
</dbReference>
<dbReference type="Pfam" id="PF00381">
    <property type="entry name" value="PTS-HPr"/>
    <property type="match status" value="1"/>
</dbReference>
<dbReference type="InterPro" id="IPR002114">
    <property type="entry name" value="PTS_HPr_Ser_P_site"/>
</dbReference>
<dbReference type="Gene3D" id="3.40.930.10">
    <property type="entry name" value="Mannitol-specific EII, Chain A"/>
    <property type="match status" value="1"/>
</dbReference>
<dbReference type="InterPro" id="IPR001020">
    <property type="entry name" value="PTS_HPr_His_P_site"/>
</dbReference>
<dbReference type="Pfam" id="PF05524">
    <property type="entry name" value="PEP-utilisers_N"/>
    <property type="match status" value="1"/>
</dbReference>
<evidence type="ECO:0000256" key="1">
    <source>
        <dbReference type="ARBA" id="ARBA00000683"/>
    </source>
</evidence>
<dbReference type="SUPFAM" id="SSF52009">
    <property type="entry name" value="Phosphohistidine domain"/>
    <property type="match status" value="1"/>
</dbReference>
<dbReference type="NCBIfam" id="TIGR01003">
    <property type="entry name" value="PTS_HPr_family"/>
    <property type="match status" value="1"/>
</dbReference>
<evidence type="ECO:0000259" key="18">
    <source>
        <dbReference type="PROSITE" id="PS51350"/>
    </source>
</evidence>
<dbReference type="PROSITE" id="PS51094">
    <property type="entry name" value="PTS_EIIA_TYPE_2"/>
    <property type="match status" value="1"/>
</dbReference>
<comment type="subcellular location">
    <subcellularLocation>
        <location evidence="4">Cytoplasm</location>
    </subcellularLocation>
</comment>
<dbReference type="Gene3D" id="3.30.1340.10">
    <property type="entry name" value="HPr-like"/>
    <property type="match status" value="1"/>
</dbReference>
<dbReference type="PROSITE" id="PS00742">
    <property type="entry name" value="PEP_ENZYMES_2"/>
    <property type="match status" value="1"/>
</dbReference>
<dbReference type="PANTHER" id="PTHR46244:SF6">
    <property type="entry name" value="PHOSPHOENOLPYRUVATE-PROTEIN PHOSPHOTRANSFERASE"/>
    <property type="match status" value="1"/>
</dbReference>
<comment type="function">
    <text evidence="3">The phosphoenolpyruvate-dependent sugar phosphotransferase system (sugar PTS), a major carbohydrate active transport system, catalyzes the phosphorylation of incoming sugar substrates concomitantly with their translocation across the cell membrane. The enzyme II FruAB PTS system is involved in fructose transport.</text>
</comment>
<dbReference type="InterPro" id="IPR036618">
    <property type="entry name" value="PtsI_HPr-bd_sf"/>
</dbReference>
<dbReference type="CDD" id="cd00211">
    <property type="entry name" value="PTS_IIA_fru"/>
    <property type="match status" value="1"/>
</dbReference>
<dbReference type="Proteomes" id="UP000639419">
    <property type="component" value="Unassembled WGS sequence"/>
</dbReference>
<keyword evidence="15" id="KW-0418">Kinase</keyword>
<reference evidence="19 20" key="1">
    <citation type="submission" date="2019-10" db="EMBL/GenBank/DDBJ databases">
        <title>Genome sequence of Azospirillum formosense CC-Nfb-7.</title>
        <authorList>
            <person name="Ambrosini A."/>
            <person name="Sant'Anna F.H."/>
            <person name="Cassan F.D."/>
            <person name="Souza E.M."/>
            <person name="Passaglia L.M.P."/>
        </authorList>
    </citation>
    <scope>NUCLEOTIDE SEQUENCE [LARGE SCALE GENOMIC DNA]</scope>
    <source>
        <strain evidence="19 20">CC-NFb-7</strain>
    </source>
</reference>
<dbReference type="InterPro" id="IPR002178">
    <property type="entry name" value="PTS_EIIA_type-2_dom"/>
</dbReference>
<evidence type="ECO:0000256" key="16">
    <source>
        <dbReference type="ARBA" id="ARBA00022842"/>
    </source>
</evidence>
<evidence type="ECO:0000256" key="12">
    <source>
        <dbReference type="ARBA" id="ARBA00022679"/>
    </source>
</evidence>
<evidence type="ECO:0000259" key="17">
    <source>
        <dbReference type="PROSITE" id="PS51094"/>
    </source>
</evidence>
<protein>
    <recommendedName>
        <fullName evidence="7">Multiphosphoryl transfer protein</fullName>
        <ecNumber evidence="6">2.7.3.9</ecNumber>
    </recommendedName>
</protein>
<keyword evidence="16" id="KW-0460">Magnesium</keyword>
<dbReference type="InterPro" id="IPR050499">
    <property type="entry name" value="PEP-utilizing_PTS_enzyme"/>
</dbReference>
<dbReference type="InterPro" id="IPR016152">
    <property type="entry name" value="PTrfase/Anion_transptr"/>
</dbReference>
<dbReference type="NCBIfam" id="TIGR01417">
    <property type="entry name" value="PTS_I_fam"/>
    <property type="match status" value="1"/>
</dbReference>
<dbReference type="Pfam" id="PF00359">
    <property type="entry name" value="PTS_EIIA_2"/>
    <property type="match status" value="1"/>
</dbReference>
<dbReference type="Pfam" id="PF00391">
    <property type="entry name" value="PEP-utilizers"/>
    <property type="match status" value="1"/>
</dbReference>
<dbReference type="InterPro" id="IPR008731">
    <property type="entry name" value="PTS_EIN"/>
</dbReference>
<evidence type="ECO:0000256" key="14">
    <source>
        <dbReference type="ARBA" id="ARBA00022723"/>
    </source>
</evidence>
<dbReference type="InterPro" id="IPR006318">
    <property type="entry name" value="PTS_EI-like"/>
</dbReference>
<dbReference type="Pfam" id="PF02896">
    <property type="entry name" value="PEP-utilizers_C"/>
    <property type="match status" value="1"/>
</dbReference>
<keyword evidence="20" id="KW-1185">Reference proteome</keyword>
<dbReference type="InterPro" id="IPR008279">
    <property type="entry name" value="PEP-util_enz_mobile_dom"/>
</dbReference>
<dbReference type="EMBL" id="WHOR01000354">
    <property type="protein sequence ID" value="NUB22804.1"/>
    <property type="molecule type" value="Genomic_DNA"/>
</dbReference>
<keyword evidence="11" id="KW-0762">Sugar transport</keyword>
<dbReference type="InterPro" id="IPR036637">
    <property type="entry name" value="Phosphohistidine_dom_sf"/>
</dbReference>
<dbReference type="GO" id="GO:0008965">
    <property type="term" value="F:phosphoenolpyruvate-protein phosphotransferase activity"/>
    <property type="evidence" value="ECO:0007669"/>
    <property type="project" value="UniProtKB-EC"/>
</dbReference>
<comment type="similarity">
    <text evidence="5">Belongs to the PEP-utilizing enzyme family.</text>
</comment>
<dbReference type="Gene3D" id="1.10.274.10">
    <property type="entry name" value="PtsI, HPr-binding domain"/>
    <property type="match status" value="1"/>
</dbReference>
<dbReference type="InterPro" id="IPR000121">
    <property type="entry name" value="PEP_util_C"/>
</dbReference>
<dbReference type="InterPro" id="IPR035895">
    <property type="entry name" value="HPr-like_sf"/>
</dbReference>
<keyword evidence="9" id="KW-0963">Cytoplasm</keyword>
<evidence type="ECO:0000256" key="3">
    <source>
        <dbReference type="ARBA" id="ARBA00003136"/>
    </source>
</evidence>
<dbReference type="CDD" id="cd00367">
    <property type="entry name" value="PTS-HPr_like"/>
    <property type="match status" value="1"/>
</dbReference>
<dbReference type="Gene3D" id="3.50.30.10">
    <property type="entry name" value="Phosphohistidine domain"/>
    <property type="match status" value="1"/>
</dbReference>
<dbReference type="SUPFAM" id="SSF55804">
    <property type="entry name" value="Phoshotransferase/anion transport protein"/>
    <property type="match status" value="1"/>
</dbReference>
<keyword evidence="14" id="KW-0479">Metal-binding</keyword>
<dbReference type="PROSITE" id="PS00370">
    <property type="entry name" value="PEP_ENZYMES_PHOS_SITE"/>
    <property type="match status" value="1"/>
</dbReference>
<keyword evidence="12 19" id="KW-0808">Transferase</keyword>
<dbReference type="SUPFAM" id="SSF47831">
    <property type="entry name" value="Enzyme I of the PEP:sugar phosphotransferase system HPr-binding (sub)domain"/>
    <property type="match status" value="1"/>
</dbReference>
<dbReference type="Gene3D" id="3.20.20.60">
    <property type="entry name" value="Phosphoenolpyruvate-binding domains"/>
    <property type="match status" value="1"/>
</dbReference>
<dbReference type="InterPro" id="IPR015813">
    <property type="entry name" value="Pyrv/PenolPyrv_kinase-like_dom"/>
</dbReference>
<gene>
    <name evidence="19" type="primary">ptsP</name>
    <name evidence="19" type="ORF">GBZ26_26995</name>
</gene>
<dbReference type="SUPFAM" id="SSF51621">
    <property type="entry name" value="Phosphoenolpyruvate/pyruvate domain"/>
    <property type="match status" value="1"/>
</dbReference>
<keyword evidence="13" id="KW-0598">Phosphotransferase system</keyword>
<sequence>MLQVSESQVRLGLSAPDKTEAIRIAGRAMVDSGLIDPGYIDSMLGREAVSGTYLGSGIAIPHGLPEARDLVRRTGVVVVQFPQGVDWGGGEPARLVVGIAAKSDEHIAVLQRLTGVLGDPAEAERLGGTSDPRAIMAVLNGEAPASTVPASPVSESVAVPIDGDAIAVTAPSPHGLHARPATALVEVAKRFRAEIAVRHDGITANAKSLISLLRLGASGGQPLTVTASGEDAAAALQAIRAAFDAGLDEPVIATAPAEEAIPRAVPTDLDYDGRVIAGISASPGVSTGPVWKFQREELTVAETAPDPEPQHRRLDQALAAAAADLRNLHEAFWKKAGAAKAAIFKAHQELLDDPEMVAEAHALIDRGKSAGWAWRAVYEERAGTLAQLADPLLAGRAADLRDVGRRVLRLLAVVTESVAALPDHPVILLAEDLEPSDTAKLDPAKVLGLCTAGGGATSHTAIIARSLDIPAVVAAGPPVLDLENGRAAILDGDGGVLVADPSDRDRDRAAEARVKVGERREAERLDRYKPAITTDGRRVEVAANISDPAEAVQAVEAGGEGVGLMRTEFLFLQRDLPPDEEEQFAAYRTMVRAMNGLPIILRTLDIGGDKNVPYLRMPAEGNPFLGVRGIRLCFEREDLFRTQLRAMLRASVEGPVRIMYPMIAAPAELERAKAITEAVRRELNVPPVELGIMIEVPSAVMMADRLAREVSFFSIGTNDLTQYVLAMDRLHPVLAPQADGLHPAVLRMVERTVDAARRAGIWVGACGGVAGDPAGAVLLSGLGVTELSVAIPAIPSVKARLRAIAMADAERTAREALDCADAAEVRALVRQRFADAGGVS</sequence>
<dbReference type="PANTHER" id="PTHR46244">
    <property type="entry name" value="PHOSPHOENOLPYRUVATE-PROTEIN PHOSPHOTRANSFERASE"/>
    <property type="match status" value="1"/>
</dbReference>
<comment type="cofactor">
    <cofactor evidence="2">
        <name>Mg(2+)</name>
        <dbReference type="ChEBI" id="CHEBI:18420"/>
    </cofactor>
</comment>
<evidence type="ECO:0000313" key="19">
    <source>
        <dbReference type="EMBL" id="NUB22804.1"/>
    </source>
</evidence>
<dbReference type="PROSITE" id="PS00589">
    <property type="entry name" value="PTS_HPR_SER"/>
    <property type="match status" value="1"/>
</dbReference>
<feature type="domain" description="PTS EIIA type-2" evidence="17">
    <location>
        <begin position="2"/>
        <end position="142"/>
    </location>
</feature>
<name>A0ABX2L485_9PROT</name>
<keyword evidence="10" id="KW-0597">Phosphoprotein</keyword>
<keyword evidence="8" id="KW-0813">Transport</keyword>
<dbReference type="InterPro" id="IPR018274">
    <property type="entry name" value="PEP_util_AS"/>
</dbReference>
<evidence type="ECO:0000256" key="9">
    <source>
        <dbReference type="ARBA" id="ARBA00022490"/>
    </source>
</evidence>
<dbReference type="InterPro" id="IPR023151">
    <property type="entry name" value="PEP_util_CS"/>
</dbReference>
<evidence type="ECO:0000256" key="7">
    <source>
        <dbReference type="ARBA" id="ARBA00015565"/>
    </source>
</evidence>
<dbReference type="InterPro" id="IPR040442">
    <property type="entry name" value="Pyrv_kinase-like_dom_sf"/>
</dbReference>